<comment type="caution">
    <text evidence="1">The sequence shown here is derived from an EMBL/GenBank/DDBJ whole genome shotgun (WGS) entry which is preliminary data.</text>
</comment>
<evidence type="ECO:0000313" key="1">
    <source>
        <dbReference type="EMBL" id="MFC5495197.1"/>
    </source>
</evidence>
<proteinExistence type="predicted"/>
<keyword evidence="2" id="KW-1185">Reference proteome</keyword>
<reference evidence="2" key="1">
    <citation type="journal article" date="2019" name="Int. J. Syst. Evol. Microbiol.">
        <title>The Global Catalogue of Microorganisms (GCM) 10K type strain sequencing project: providing services to taxonomists for standard genome sequencing and annotation.</title>
        <authorList>
            <consortium name="The Broad Institute Genomics Platform"/>
            <consortium name="The Broad Institute Genome Sequencing Center for Infectious Disease"/>
            <person name="Wu L."/>
            <person name="Ma J."/>
        </authorList>
    </citation>
    <scope>NUCLEOTIDE SEQUENCE [LARGE SCALE GENOMIC DNA]</scope>
    <source>
        <strain evidence="2">KACC 13778</strain>
    </source>
</reference>
<organism evidence="1 2">
    <name type="scientific">Nocardioides caricicola</name>
    <dbReference type="NCBI Taxonomy" id="634770"/>
    <lineage>
        <taxon>Bacteria</taxon>
        <taxon>Bacillati</taxon>
        <taxon>Actinomycetota</taxon>
        <taxon>Actinomycetes</taxon>
        <taxon>Propionibacteriales</taxon>
        <taxon>Nocardioidaceae</taxon>
        <taxon>Nocardioides</taxon>
    </lineage>
</organism>
<sequence>MITNELPERVTGWFAGRLPAQWQAAPADVTVDREEITVVLTIADADAQGSEAATAEARAGRAAAFREETREQRMEIAQEAQHRFERKVSWGVAVGERRELWTHVSAPVMTRLRQPQRIVLDTLVDAGVAKSRSDALAWCVRLVGQHEDDWLAELRDAMSAVADVRAKGPAA</sequence>
<gene>
    <name evidence="1" type="ORF">ACFPKY_18945</name>
</gene>
<accession>A0ABW0N8B7</accession>
<dbReference type="RefSeq" id="WP_345173619.1">
    <property type="nucleotide sequence ID" value="NZ_BAABFQ010000005.1"/>
</dbReference>
<name>A0ABW0N8B7_9ACTN</name>
<evidence type="ECO:0000313" key="2">
    <source>
        <dbReference type="Proteomes" id="UP001595956"/>
    </source>
</evidence>
<protein>
    <submittedName>
        <fullName evidence="1">Uncharacterized protein</fullName>
    </submittedName>
</protein>
<dbReference type="EMBL" id="JBHSMD010000006">
    <property type="protein sequence ID" value="MFC5495197.1"/>
    <property type="molecule type" value="Genomic_DNA"/>
</dbReference>
<dbReference type="Proteomes" id="UP001595956">
    <property type="component" value="Unassembled WGS sequence"/>
</dbReference>